<dbReference type="InterPro" id="IPR001387">
    <property type="entry name" value="Cro/C1-type_HTH"/>
</dbReference>
<feature type="domain" description="HTH cro/C1-type" evidence="1">
    <location>
        <begin position="37"/>
        <end position="91"/>
    </location>
</feature>
<organism evidence="2 3">
    <name type="scientific">Coprococcus comes ATCC 27758</name>
    <dbReference type="NCBI Taxonomy" id="470146"/>
    <lineage>
        <taxon>Bacteria</taxon>
        <taxon>Bacillati</taxon>
        <taxon>Bacillota</taxon>
        <taxon>Clostridia</taxon>
        <taxon>Lachnospirales</taxon>
        <taxon>Lachnospiraceae</taxon>
        <taxon>Coprococcus</taxon>
    </lineage>
</organism>
<evidence type="ECO:0000313" key="2">
    <source>
        <dbReference type="EMBL" id="EEG88373.1"/>
    </source>
</evidence>
<dbReference type="Gene3D" id="1.10.260.40">
    <property type="entry name" value="lambda repressor-like DNA-binding domains"/>
    <property type="match status" value="1"/>
</dbReference>
<dbReference type="InterPro" id="IPR010982">
    <property type="entry name" value="Lambda_DNA-bd_dom_sf"/>
</dbReference>
<proteinExistence type="predicted"/>
<evidence type="ECO:0000313" key="3">
    <source>
        <dbReference type="Proteomes" id="UP000003793"/>
    </source>
</evidence>
<dbReference type="SMART" id="SM00530">
    <property type="entry name" value="HTH_XRE"/>
    <property type="match status" value="1"/>
</dbReference>
<dbReference type="HOGENOM" id="CLU_066192_17_15_9"/>
<accession>C0BEU6</accession>
<evidence type="ECO:0000259" key="1">
    <source>
        <dbReference type="PROSITE" id="PS50943"/>
    </source>
</evidence>
<dbReference type="PROSITE" id="PS50943">
    <property type="entry name" value="HTH_CROC1"/>
    <property type="match status" value="1"/>
</dbReference>
<sequence>MQDTSLIFFGFLVTIKVTTIGKRCIYLRTEDYIADNIIALCKKRDMSKYRLSQLTGISQSSIGKIIAKESLPTMPTVEKICDALGVTMAQFFAGMDVPVSLSESQQEVLNIWNNLDEKEQNVVIQMLRGLQK</sequence>
<dbReference type="Proteomes" id="UP000003793">
    <property type="component" value="Unassembled WGS sequence"/>
</dbReference>
<comment type="caution">
    <text evidence="2">The sequence shown here is derived from an EMBL/GenBank/DDBJ whole genome shotgun (WGS) entry which is preliminary data.</text>
</comment>
<dbReference type="GO" id="GO:0003677">
    <property type="term" value="F:DNA binding"/>
    <property type="evidence" value="ECO:0007669"/>
    <property type="project" value="UniProtKB-KW"/>
</dbReference>
<keyword evidence="2" id="KW-0238">DNA-binding</keyword>
<dbReference type="AlphaFoldDB" id="C0BEU6"/>
<dbReference type="EMBL" id="ABVR01000045">
    <property type="protein sequence ID" value="EEG88373.1"/>
    <property type="molecule type" value="Genomic_DNA"/>
</dbReference>
<protein>
    <submittedName>
        <fullName evidence="2">DNA-binding helix-turn-helix protein</fullName>
    </submittedName>
</protein>
<gene>
    <name evidence="2" type="ORF">COPCOM_03708</name>
</gene>
<dbReference type="CDD" id="cd00093">
    <property type="entry name" value="HTH_XRE"/>
    <property type="match status" value="1"/>
</dbReference>
<dbReference type="Pfam" id="PF13443">
    <property type="entry name" value="HTH_26"/>
    <property type="match status" value="1"/>
</dbReference>
<dbReference type="SUPFAM" id="SSF47413">
    <property type="entry name" value="lambda repressor-like DNA-binding domains"/>
    <property type="match status" value="1"/>
</dbReference>
<reference evidence="2 3" key="1">
    <citation type="submission" date="2009-02" db="EMBL/GenBank/DDBJ databases">
        <authorList>
            <person name="Fulton L."/>
            <person name="Clifton S."/>
            <person name="Fulton B."/>
            <person name="Xu J."/>
            <person name="Minx P."/>
            <person name="Pepin K.H."/>
            <person name="Johnson M."/>
            <person name="Bhonagiri V."/>
            <person name="Nash W.E."/>
            <person name="Mardis E.R."/>
            <person name="Wilson R.K."/>
        </authorList>
    </citation>
    <scope>NUCLEOTIDE SEQUENCE [LARGE SCALE GENOMIC DNA]</scope>
    <source>
        <strain evidence="2 3">ATCC 27758</strain>
    </source>
</reference>
<reference evidence="2 3" key="2">
    <citation type="submission" date="2009-03" db="EMBL/GenBank/DDBJ databases">
        <title>Draft genome sequence of Coprococcus comes (ATCC 27758).</title>
        <authorList>
            <person name="Sudarsanam P."/>
            <person name="Ley R."/>
            <person name="Guruge J."/>
            <person name="Turnbaugh P.J."/>
            <person name="Mahowald M."/>
            <person name="Liep D."/>
            <person name="Gordon J."/>
        </authorList>
    </citation>
    <scope>NUCLEOTIDE SEQUENCE [LARGE SCALE GENOMIC DNA]</scope>
    <source>
        <strain evidence="2 3">ATCC 27758</strain>
    </source>
</reference>
<name>C0BEU6_9FIRM</name>